<feature type="domain" description="Ketoreductase" evidence="4">
    <location>
        <begin position="32"/>
        <end position="203"/>
    </location>
</feature>
<keyword evidence="2" id="KW-0521">NADP</keyword>
<dbReference type="SUPFAM" id="SSF51735">
    <property type="entry name" value="NAD(P)-binding Rossmann-fold domains"/>
    <property type="match status" value="1"/>
</dbReference>
<accession>A0A5N6TYS9</accession>
<dbReference type="OrthoDB" id="1933717at2759"/>
<dbReference type="GO" id="GO:0016616">
    <property type="term" value="F:oxidoreductase activity, acting on the CH-OH group of donors, NAD or NADP as acceptor"/>
    <property type="evidence" value="ECO:0007669"/>
    <property type="project" value="TreeGrafter"/>
</dbReference>
<name>A0A5N6TYS9_ASPAV</name>
<protein>
    <recommendedName>
        <fullName evidence="4">Ketoreductase domain-containing protein</fullName>
    </recommendedName>
</protein>
<reference evidence="5 6" key="1">
    <citation type="submission" date="2019-04" db="EMBL/GenBank/DDBJ databases">
        <title>Friends and foes A comparative genomics study of 23 Aspergillus species from section Flavi.</title>
        <authorList>
            <consortium name="DOE Joint Genome Institute"/>
            <person name="Kjaerbolling I."/>
            <person name="Vesth T."/>
            <person name="Frisvad J.C."/>
            <person name="Nybo J.L."/>
            <person name="Theobald S."/>
            <person name="Kildgaard S."/>
            <person name="Isbrandt T."/>
            <person name="Kuo A."/>
            <person name="Sato A."/>
            <person name="Lyhne E.K."/>
            <person name="Kogle M.E."/>
            <person name="Wiebenga A."/>
            <person name="Kun R.S."/>
            <person name="Lubbers R.J."/>
            <person name="Makela M.R."/>
            <person name="Barry K."/>
            <person name="Chovatia M."/>
            <person name="Clum A."/>
            <person name="Daum C."/>
            <person name="Haridas S."/>
            <person name="He G."/>
            <person name="LaButti K."/>
            <person name="Lipzen A."/>
            <person name="Mondo S."/>
            <person name="Riley R."/>
            <person name="Salamov A."/>
            <person name="Simmons B.A."/>
            <person name="Magnuson J.K."/>
            <person name="Henrissat B."/>
            <person name="Mortensen U.H."/>
            <person name="Larsen T.O."/>
            <person name="Devries R.P."/>
            <person name="Grigoriev I.V."/>
            <person name="Machida M."/>
            <person name="Baker S.E."/>
            <person name="Andersen M.R."/>
        </authorList>
    </citation>
    <scope>NUCLEOTIDE SEQUENCE [LARGE SCALE GENOMIC DNA]</scope>
    <source>
        <strain evidence="5 6">IBT 18842</strain>
    </source>
</reference>
<proteinExistence type="inferred from homology"/>
<comment type="similarity">
    <text evidence="1">Belongs to the short-chain dehydrogenases/reductases (SDR) family.</text>
</comment>
<dbReference type="GO" id="GO:0048038">
    <property type="term" value="F:quinone binding"/>
    <property type="evidence" value="ECO:0007669"/>
    <property type="project" value="TreeGrafter"/>
</dbReference>
<organism evidence="5 6">
    <name type="scientific">Aspergillus avenaceus</name>
    <dbReference type="NCBI Taxonomy" id="36643"/>
    <lineage>
        <taxon>Eukaryota</taxon>
        <taxon>Fungi</taxon>
        <taxon>Dikarya</taxon>
        <taxon>Ascomycota</taxon>
        <taxon>Pezizomycotina</taxon>
        <taxon>Eurotiomycetes</taxon>
        <taxon>Eurotiomycetidae</taxon>
        <taxon>Eurotiales</taxon>
        <taxon>Aspergillaceae</taxon>
        <taxon>Aspergillus</taxon>
        <taxon>Aspergillus subgen. Circumdati</taxon>
    </lineage>
</organism>
<evidence type="ECO:0000256" key="1">
    <source>
        <dbReference type="ARBA" id="ARBA00006484"/>
    </source>
</evidence>
<dbReference type="InterPro" id="IPR057326">
    <property type="entry name" value="KR_dom"/>
</dbReference>
<evidence type="ECO:0000256" key="2">
    <source>
        <dbReference type="ARBA" id="ARBA00022857"/>
    </source>
</evidence>
<dbReference type="EMBL" id="ML742075">
    <property type="protein sequence ID" value="KAE8151239.1"/>
    <property type="molecule type" value="Genomic_DNA"/>
</dbReference>
<dbReference type="PANTHER" id="PTHR42760:SF122">
    <property type="entry name" value="NAD(P)-BINDING PROTEIN"/>
    <property type="match status" value="1"/>
</dbReference>
<gene>
    <name evidence="5" type="ORF">BDV25DRAFT_152943</name>
</gene>
<dbReference type="InterPro" id="IPR002347">
    <property type="entry name" value="SDR_fam"/>
</dbReference>
<dbReference type="Proteomes" id="UP000325780">
    <property type="component" value="Unassembled WGS sequence"/>
</dbReference>
<feature type="region of interest" description="Disordered" evidence="3">
    <location>
        <begin position="1"/>
        <end position="27"/>
    </location>
</feature>
<keyword evidence="6" id="KW-1185">Reference proteome</keyword>
<sequence length="284" mass="30154">MQPPLPSLTSTWHNESYPAISPSRPELSASGKTVVVTGAGTGIGRATALSFARAGASHIILIGRNEANLLETQKALPCRSSTHAVSVNDEQAMAEVAATVGTWDVLILAAGYLAEPLSIQESSLDDWWQSFETNVKGTIITAKAFLPAANPTHAAVIGYSAAIIFSPAMLKGLSAYTSSKLALIKVMEYLAVENPSIFAAALHPGMVETTMFKKTGADPATLPLDVVELPADFSVWLTSQEASFLNGRYVWANWDVDELKSKAEEIQTGSLLTAGVYGWPFGQA</sequence>
<evidence type="ECO:0000259" key="4">
    <source>
        <dbReference type="SMART" id="SM00822"/>
    </source>
</evidence>
<evidence type="ECO:0000313" key="5">
    <source>
        <dbReference type="EMBL" id="KAE8151239.1"/>
    </source>
</evidence>
<dbReference type="GO" id="GO:0006633">
    <property type="term" value="P:fatty acid biosynthetic process"/>
    <property type="evidence" value="ECO:0007669"/>
    <property type="project" value="TreeGrafter"/>
</dbReference>
<dbReference type="Gene3D" id="3.40.50.720">
    <property type="entry name" value="NAD(P)-binding Rossmann-like Domain"/>
    <property type="match status" value="1"/>
</dbReference>
<dbReference type="PANTHER" id="PTHR42760">
    <property type="entry name" value="SHORT-CHAIN DEHYDROGENASES/REDUCTASES FAMILY MEMBER"/>
    <property type="match status" value="1"/>
</dbReference>
<evidence type="ECO:0000256" key="3">
    <source>
        <dbReference type="SAM" id="MobiDB-lite"/>
    </source>
</evidence>
<dbReference type="AlphaFoldDB" id="A0A5N6TYS9"/>
<dbReference type="PRINTS" id="PR00081">
    <property type="entry name" value="GDHRDH"/>
</dbReference>
<evidence type="ECO:0000313" key="6">
    <source>
        <dbReference type="Proteomes" id="UP000325780"/>
    </source>
</evidence>
<dbReference type="CDD" id="cd05233">
    <property type="entry name" value="SDR_c"/>
    <property type="match status" value="1"/>
</dbReference>
<dbReference type="Pfam" id="PF00106">
    <property type="entry name" value="adh_short"/>
    <property type="match status" value="1"/>
</dbReference>
<dbReference type="SMART" id="SM00822">
    <property type="entry name" value="PKS_KR"/>
    <property type="match status" value="1"/>
</dbReference>
<dbReference type="InterPro" id="IPR036291">
    <property type="entry name" value="NAD(P)-bd_dom_sf"/>
</dbReference>